<organism evidence="7 8">
    <name type="scientific">Actinophytocola oryzae</name>
    <dbReference type="NCBI Taxonomy" id="502181"/>
    <lineage>
        <taxon>Bacteria</taxon>
        <taxon>Bacillati</taxon>
        <taxon>Actinomycetota</taxon>
        <taxon>Actinomycetes</taxon>
        <taxon>Pseudonocardiales</taxon>
        <taxon>Pseudonocardiaceae</taxon>
    </lineage>
</organism>
<dbReference type="GO" id="GO:0030170">
    <property type="term" value="F:pyridoxal phosphate binding"/>
    <property type="evidence" value="ECO:0007669"/>
    <property type="project" value="InterPro"/>
</dbReference>
<dbReference type="InterPro" id="IPR015424">
    <property type="entry name" value="PyrdxlP-dep_Trfase"/>
</dbReference>
<feature type="domain" description="HTH gntR-type" evidence="6">
    <location>
        <begin position="25"/>
        <end position="93"/>
    </location>
</feature>
<proteinExistence type="inferred from homology"/>
<dbReference type="SMART" id="SM00345">
    <property type="entry name" value="HTH_GNTR"/>
    <property type="match status" value="1"/>
</dbReference>
<dbReference type="PROSITE" id="PS50949">
    <property type="entry name" value="HTH_GNTR"/>
    <property type="match status" value="1"/>
</dbReference>
<evidence type="ECO:0000256" key="4">
    <source>
        <dbReference type="ARBA" id="ARBA00023125"/>
    </source>
</evidence>
<reference evidence="7 8" key="1">
    <citation type="submission" date="2019-03" db="EMBL/GenBank/DDBJ databases">
        <title>Genomic Encyclopedia of Archaeal and Bacterial Type Strains, Phase II (KMG-II): from individual species to whole genera.</title>
        <authorList>
            <person name="Goeker M."/>
        </authorList>
    </citation>
    <scope>NUCLEOTIDE SEQUENCE [LARGE SCALE GENOMIC DNA]</scope>
    <source>
        <strain evidence="7 8">DSM 45499</strain>
    </source>
</reference>
<evidence type="ECO:0000256" key="1">
    <source>
        <dbReference type="ARBA" id="ARBA00005384"/>
    </source>
</evidence>
<dbReference type="CDD" id="cd00609">
    <property type="entry name" value="AAT_like"/>
    <property type="match status" value="1"/>
</dbReference>
<dbReference type="OrthoDB" id="199743at2"/>
<dbReference type="GO" id="GO:0003700">
    <property type="term" value="F:DNA-binding transcription factor activity"/>
    <property type="evidence" value="ECO:0007669"/>
    <property type="project" value="InterPro"/>
</dbReference>
<dbReference type="InterPro" id="IPR036388">
    <property type="entry name" value="WH-like_DNA-bd_sf"/>
</dbReference>
<keyword evidence="8" id="KW-1185">Reference proteome</keyword>
<accession>A0A4R7V078</accession>
<evidence type="ECO:0000259" key="6">
    <source>
        <dbReference type="PROSITE" id="PS50949"/>
    </source>
</evidence>
<evidence type="ECO:0000256" key="2">
    <source>
        <dbReference type="ARBA" id="ARBA00022898"/>
    </source>
</evidence>
<protein>
    <submittedName>
        <fullName evidence="7">GntR family transcriptional regulator</fullName>
    </submittedName>
</protein>
<dbReference type="InterPro" id="IPR051446">
    <property type="entry name" value="HTH_trans_reg/aminotransferase"/>
</dbReference>
<dbReference type="PANTHER" id="PTHR46577:SF1">
    <property type="entry name" value="HTH-TYPE TRANSCRIPTIONAL REGULATORY PROTEIN GABR"/>
    <property type="match status" value="1"/>
</dbReference>
<dbReference type="PANTHER" id="PTHR46577">
    <property type="entry name" value="HTH-TYPE TRANSCRIPTIONAL REGULATORY PROTEIN GABR"/>
    <property type="match status" value="1"/>
</dbReference>
<dbReference type="InterPro" id="IPR015421">
    <property type="entry name" value="PyrdxlP-dep_Trfase_major"/>
</dbReference>
<dbReference type="SUPFAM" id="SSF46785">
    <property type="entry name" value="Winged helix' DNA-binding domain"/>
    <property type="match status" value="1"/>
</dbReference>
<dbReference type="Gene3D" id="3.40.640.10">
    <property type="entry name" value="Type I PLP-dependent aspartate aminotransferase-like (Major domain)"/>
    <property type="match status" value="1"/>
</dbReference>
<keyword evidence="2" id="KW-0663">Pyridoxal phosphate</keyword>
<dbReference type="EMBL" id="SOCP01000018">
    <property type="protein sequence ID" value="TDV42190.1"/>
    <property type="molecule type" value="Genomic_DNA"/>
</dbReference>
<dbReference type="GO" id="GO:0003677">
    <property type="term" value="F:DNA binding"/>
    <property type="evidence" value="ECO:0007669"/>
    <property type="project" value="UniProtKB-KW"/>
</dbReference>
<comment type="caution">
    <text evidence="7">The sequence shown here is derived from an EMBL/GenBank/DDBJ whole genome shotgun (WGS) entry which is preliminary data.</text>
</comment>
<comment type="similarity">
    <text evidence="1">In the C-terminal section; belongs to the class-I pyridoxal-phosphate-dependent aminotransferase family.</text>
</comment>
<evidence type="ECO:0000256" key="3">
    <source>
        <dbReference type="ARBA" id="ARBA00023015"/>
    </source>
</evidence>
<dbReference type="Pfam" id="PF00392">
    <property type="entry name" value="GntR"/>
    <property type="match status" value="1"/>
</dbReference>
<gene>
    <name evidence="7" type="ORF">CLV71_11860</name>
</gene>
<dbReference type="InterPro" id="IPR036390">
    <property type="entry name" value="WH_DNA-bd_sf"/>
</dbReference>
<dbReference type="Gene3D" id="1.10.10.10">
    <property type="entry name" value="Winged helix-like DNA-binding domain superfamily/Winged helix DNA-binding domain"/>
    <property type="match status" value="1"/>
</dbReference>
<dbReference type="SUPFAM" id="SSF53383">
    <property type="entry name" value="PLP-dependent transferases"/>
    <property type="match status" value="1"/>
</dbReference>
<dbReference type="InterPro" id="IPR004839">
    <property type="entry name" value="Aminotransferase_I/II_large"/>
</dbReference>
<dbReference type="AlphaFoldDB" id="A0A4R7V078"/>
<keyword evidence="3" id="KW-0805">Transcription regulation</keyword>
<keyword evidence="5" id="KW-0804">Transcription</keyword>
<dbReference type="Proteomes" id="UP000294927">
    <property type="component" value="Unassembled WGS sequence"/>
</dbReference>
<evidence type="ECO:0000256" key="5">
    <source>
        <dbReference type="ARBA" id="ARBA00023163"/>
    </source>
</evidence>
<name>A0A4R7V078_9PSEU</name>
<dbReference type="CDD" id="cd07377">
    <property type="entry name" value="WHTH_GntR"/>
    <property type="match status" value="1"/>
</dbReference>
<dbReference type="InterPro" id="IPR000524">
    <property type="entry name" value="Tscrpt_reg_HTH_GntR"/>
</dbReference>
<evidence type="ECO:0000313" key="7">
    <source>
        <dbReference type="EMBL" id="TDV42190.1"/>
    </source>
</evidence>
<dbReference type="RefSeq" id="WP_133907395.1">
    <property type="nucleotide sequence ID" value="NZ_SOCP01000018.1"/>
</dbReference>
<keyword evidence="4" id="KW-0238">DNA-binding</keyword>
<dbReference type="Pfam" id="PF00155">
    <property type="entry name" value="Aminotran_1_2"/>
    <property type="match status" value="1"/>
</dbReference>
<sequence length="457" mass="48933">MPDGHRVAAATLSRLLDGWATTHDETLYLRLAEAMTDLIRSNTLPDGTILPSQRSLAEALGIARGTVTRVYETLAAGDLIEARRGTGSRIRGRGAVSHVTGDARLITYDGHHGTEIDLTSGALPGLPLVVEAFGRLDPARLAVEVATDGYHPKGMPVLRSAVADHYTRGGLPTTPDQILITSGAQHAVWLVAHALVGQGDDVIVEEPTYRGALEAFRHAGGQLRCVPVREEGLDVDHLARLLGHRRPRLLYCQPGVHNPTGVGLSRSGRRRLADLAEHHGVTVVDDTSFAELALSADVAPPLPGAILVGTASKLFWGGLRVGWVRTAPDLVDRLVALRRASDLATPVADQLVTVDLLANAEAARATRAADLRASLDRTVELLAGRVPSWSWQRPAGGTGLWIDTGGNAVTLVEHARRQGVRLVAGPAFSAFNGFSRHVRLPYWHPVELLSEALDRVL</sequence>
<evidence type="ECO:0000313" key="8">
    <source>
        <dbReference type="Proteomes" id="UP000294927"/>
    </source>
</evidence>